<reference evidence="3" key="1">
    <citation type="submission" date="2018-05" db="EMBL/GenBank/DDBJ databases">
        <authorList>
            <person name="Lanie J.A."/>
            <person name="Ng W.-L."/>
            <person name="Kazmierczak K.M."/>
            <person name="Andrzejewski T.M."/>
            <person name="Davidsen T.M."/>
            <person name="Wayne K.J."/>
            <person name="Tettelin H."/>
            <person name="Glass J.I."/>
            <person name="Rusch D."/>
            <person name="Podicherti R."/>
            <person name="Tsui H.-C.T."/>
            <person name="Winkler M.E."/>
        </authorList>
    </citation>
    <scope>NUCLEOTIDE SEQUENCE</scope>
</reference>
<protein>
    <recommendedName>
        <fullName evidence="4">DNA recombination protein RmuC</fullName>
    </recommendedName>
</protein>
<proteinExistence type="predicted"/>
<organism evidence="3">
    <name type="scientific">marine metagenome</name>
    <dbReference type="NCBI Taxonomy" id="408172"/>
    <lineage>
        <taxon>unclassified sequences</taxon>
        <taxon>metagenomes</taxon>
        <taxon>ecological metagenomes</taxon>
    </lineage>
</organism>
<accession>A0A381VKW1</accession>
<evidence type="ECO:0000256" key="2">
    <source>
        <dbReference type="ARBA" id="ARBA00023172"/>
    </source>
</evidence>
<keyword evidence="1" id="KW-0175">Coiled coil</keyword>
<dbReference type="EMBL" id="UINC01009053">
    <property type="protein sequence ID" value="SVA40671.1"/>
    <property type="molecule type" value="Genomic_DNA"/>
</dbReference>
<evidence type="ECO:0000313" key="3">
    <source>
        <dbReference type="EMBL" id="SVA40671.1"/>
    </source>
</evidence>
<dbReference type="AlphaFoldDB" id="A0A381VKW1"/>
<name>A0A381VKW1_9ZZZZ</name>
<dbReference type="Pfam" id="PF02646">
    <property type="entry name" value="RmuC"/>
    <property type="match status" value="1"/>
</dbReference>
<dbReference type="PANTHER" id="PTHR30563">
    <property type="entry name" value="DNA RECOMBINATION PROTEIN RMUC"/>
    <property type="match status" value="1"/>
</dbReference>
<keyword evidence="2" id="KW-0233">DNA recombination</keyword>
<dbReference type="GO" id="GO:0006310">
    <property type="term" value="P:DNA recombination"/>
    <property type="evidence" value="ECO:0007669"/>
    <property type="project" value="UniProtKB-KW"/>
</dbReference>
<evidence type="ECO:0008006" key="4">
    <source>
        <dbReference type="Google" id="ProtNLM"/>
    </source>
</evidence>
<feature type="non-terminal residue" evidence="3">
    <location>
        <position position="1"/>
    </location>
</feature>
<evidence type="ECO:0000256" key="1">
    <source>
        <dbReference type="ARBA" id="ARBA00023054"/>
    </source>
</evidence>
<sequence>VEIVIGFLCIIILGLIYLVYNSKTSVGSTSTNDLIQFSNSLSSQIQEIRKEIDANSKESRTEIESKLKDINKQINDFHKTSSSNITKQFKESNKVIKDVTTELEKIKGTNEQVLSFANQMKTLEKILGNQKQRGVLGEIQLENLLANVLPPELFQMQHSFKNKEIVDAIVRVGEYIIPIDAKFSLDNYNKMIECSNKDELADLEKKFKSDIKSRIDETAKYIRPNEDTTDYAYMFIPADGLYQDLLNSRVGTLKINQRDLVSYAYTKKVMIVSPMSLFPMLQITVKALHNLKVEDSINDILKNVEKLSTHLNAYKTYHDKLGNTLGTAVNHYNDSTKEFKKIDKDVIKISSGNSKLNIASEEIEKPLLED</sequence>
<gene>
    <name evidence="3" type="ORF">METZ01_LOCUS93525</name>
</gene>
<dbReference type="PANTHER" id="PTHR30563:SF0">
    <property type="entry name" value="DNA RECOMBINATION PROTEIN RMUC"/>
    <property type="match status" value="1"/>
</dbReference>
<dbReference type="InterPro" id="IPR003798">
    <property type="entry name" value="DNA_recombination_RmuC"/>
</dbReference>